<keyword evidence="4" id="KW-1185">Reference proteome</keyword>
<protein>
    <submittedName>
        <fullName evidence="3">Serine hydrolase domain-containing protein</fullName>
    </submittedName>
</protein>
<dbReference type="PANTHER" id="PTHR46825">
    <property type="entry name" value="D-ALANYL-D-ALANINE-CARBOXYPEPTIDASE/ENDOPEPTIDASE AMPH"/>
    <property type="match status" value="1"/>
</dbReference>
<dbReference type="InterPro" id="IPR001466">
    <property type="entry name" value="Beta-lactam-related"/>
</dbReference>
<dbReference type="InterPro" id="IPR012338">
    <property type="entry name" value="Beta-lactam/transpept-like"/>
</dbReference>
<dbReference type="EMBL" id="BAAAOB010000001">
    <property type="protein sequence ID" value="GAA1782257.1"/>
    <property type="molecule type" value="Genomic_DNA"/>
</dbReference>
<dbReference type="Proteomes" id="UP001500851">
    <property type="component" value="Unassembled WGS sequence"/>
</dbReference>
<reference evidence="3 4" key="1">
    <citation type="journal article" date="2019" name="Int. J. Syst. Evol. Microbiol.">
        <title>The Global Catalogue of Microorganisms (GCM) 10K type strain sequencing project: providing services to taxonomists for standard genome sequencing and annotation.</title>
        <authorList>
            <consortium name="The Broad Institute Genomics Platform"/>
            <consortium name="The Broad Institute Genome Sequencing Center for Infectious Disease"/>
            <person name="Wu L."/>
            <person name="Ma J."/>
        </authorList>
    </citation>
    <scope>NUCLEOTIDE SEQUENCE [LARGE SCALE GENOMIC DNA]</scope>
    <source>
        <strain evidence="3 4">JCM 14736</strain>
    </source>
</reference>
<dbReference type="SUPFAM" id="SSF56601">
    <property type="entry name" value="beta-lactamase/transpeptidase-like"/>
    <property type="match status" value="1"/>
</dbReference>
<dbReference type="PANTHER" id="PTHR46825:SF9">
    <property type="entry name" value="BETA-LACTAMASE-RELATED DOMAIN-CONTAINING PROTEIN"/>
    <property type="match status" value="1"/>
</dbReference>
<evidence type="ECO:0000313" key="3">
    <source>
        <dbReference type="EMBL" id="GAA1782257.1"/>
    </source>
</evidence>
<evidence type="ECO:0000256" key="1">
    <source>
        <dbReference type="SAM" id="MobiDB-lite"/>
    </source>
</evidence>
<dbReference type="Pfam" id="PF00144">
    <property type="entry name" value="Beta-lactamase"/>
    <property type="match status" value="1"/>
</dbReference>
<feature type="compositionally biased region" description="Basic and acidic residues" evidence="1">
    <location>
        <begin position="1"/>
        <end position="21"/>
    </location>
</feature>
<proteinExistence type="predicted"/>
<feature type="region of interest" description="Disordered" evidence="1">
    <location>
        <begin position="1"/>
        <end position="34"/>
    </location>
</feature>
<dbReference type="RefSeq" id="WP_344029842.1">
    <property type="nucleotide sequence ID" value="NZ_BAAAOB010000001.1"/>
</dbReference>
<sequence length="499" mass="52910">MPRTSHRADAGSSHRTDDRADAGSGHSTNDRTDHRTRALRDHLAARLPELLAEHGVPGASLAVAIGDETITVAAGVLNLRTGVPVTGDAVFQIGSVTKVLTATLAMRLADEGRLDLDATVRSILPEFALADAAAAERITVRQLLCHSSGFEGDVFTDTGENDDCLERYVAELATTPQLFAPGTMFSYNNAGICVLGRIIEVIEGVPFDRALRERLLDPLGLDRAAGDAGEAILQAAAVGHVREDPDAPLAPTRTWAMARSNSPAGSRLAMRAEDLIAFARLHLAGGRAVPGEELLGASAIREMQHPQILLPEIAQGTAWGLGWEMWQRDGGWVIGHDGSTIGQSALLRLVPARGIAVAVLANGGDAKPVFAEIADRVLEEFAGIAPAEPPRPAHDPAHDPVPLPADPERFTGRYASSTAITEVRIDVDGRLWLERVPVGIVAELGDLPYRSELVGWRGDALLPVEPEGGVHQPVAFLAPDARGRAGILHTGRADVRVDA</sequence>
<dbReference type="GO" id="GO:0016787">
    <property type="term" value="F:hydrolase activity"/>
    <property type="evidence" value="ECO:0007669"/>
    <property type="project" value="UniProtKB-KW"/>
</dbReference>
<feature type="domain" description="Beta-lactamase-related" evidence="2">
    <location>
        <begin position="45"/>
        <end position="377"/>
    </location>
</feature>
<organism evidence="3 4">
    <name type="scientific">Leucobacter iarius</name>
    <dbReference type="NCBI Taxonomy" id="333963"/>
    <lineage>
        <taxon>Bacteria</taxon>
        <taxon>Bacillati</taxon>
        <taxon>Actinomycetota</taxon>
        <taxon>Actinomycetes</taxon>
        <taxon>Micrococcales</taxon>
        <taxon>Microbacteriaceae</taxon>
        <taxon>Leucobacter</taxon>
    </lineage>
</organism>
<accession>A0ABN2LB93</accession>
<comment type="caution">
    <text evidence="3">The sequence shown here is derived from an EMBL/GenBank/DDBJ whole genome shotgun (WGS) entry which is preliminary data.</text>
</comment>
<dbReference type="InterPro" id="IPR050491">
    <property type="entry name" value="AmpC-like"/>
</dbReference>
<evidence type="ECO:0000259" key="2">
    <source>
        <dbReference type="Pfam" id="PF00144"/>
    </source>
</evidence>
<dbReference type="Gene3D" id="3.40.710.10">
    <property type="entry name" value="DD-peptidase/beta-lactamase superfamily"/>
    <property type="match status" value="1"/>
</dbReference>
<name>A0ABN2LB93_9MICO</name>
<evidence type="ECO:0000313" key="4">
    <source>
        <dbReference type="Proteomes" id="UP001500851"/>
    </source>
</evidence>
<keyword evidence="3" id="KW-0378">Hydrolase</keyword>
<gene>
    <name evidence="3" type="ORF">GCM10009768_08980</name>
</gene>